<feature type="domain" description="7,8-dihydro-6-hydroxymethylpterin-pyrophosphokinase" evidence="13">
    <location>
        <begin position="9"/>
        <end position="141"/>
    </location>
</feature>
<dbReference type="NCBIfam" id="TIGR01498">
    <property type="entry name" value="folK"/>
    <property type="match status" value="1"/>
</dbReference>
<name>A0ABS7IXN3_9SPHN</name>
<dbReference type="EC" id="2.7.6.3" evidence="3"/>
<keyword evidence="7" id="KW-0418">Kinase</keyword>
<evidence type="ECO:0000256" key="8">
    <source>
        <dbReference type="ARBA" id="ARBA00022840"/>
    </source>
</evidence>
<comment type="pathway">
    <text evidence="1">Cofactor biosynthesis; tetrahydrofolate biosynthesis; 2-amino-4-hydroxy-6-hydroxymethyl-7,8-dihydropteridine diphosphate from 7,8-dihydroneopterin triphosphate: step 4/4.</text>
</comment>
<dbReference type="InterPro" id="IPR000550">
    <property type="entry name" value="Hppk"/>
</dbReference>
<dbReference type="EMBL" id="JAIGNK010000003">
    <property type="protein sequence ID" value="MBX7458328.1"/>
    <property type="molecule type" value="Genomic_DNA"/>
</dbReference>
<gene>
    <name evidence="14" type="primary">folK</name>
    <name evidence="14" type="ORF">K3152_08735</name>
</gene>
<evidence type="ECO:0000256" key="1">
    <source>
        <dbReference type="ARBA" id="ARBA00005051"/>
    </source>
</evidence>
<comment type="function">
    <text evidence="10">Catalyzes the transfer of pyrophosphate from adenosine triphosphate (ATP) to 6-hydroxymethyl-7,8-dihydropterin, an enzymatic step in folate biosynthesis pathway.</text>
</comment>
<evidence type="ECO:0000313" key="15">
    <source>
        <dbReference type="Proteomes" id="UP000783253"/>
    </source>
</evidence>
<accession>A0ABS7IXN3</accession>
<evidence type="ECO:0000256" key="6">
    <source>
        <dbReference type="ARBA" id="ARBA00022741"/>
    </source>
</evidence>
<dbReference type="PANTHER" id="PTHR43071">
    <property type="entry name" value="2-AMINO-4-HYDROXY-6-HYDROXYMETHYLDIHYDROPTERIDINE PYROPHOSPHOKINASE"/>
    <property type="match status" value="1"/>
</dbReference>
<evidence type="ECO:0000256" key="3">
    <source>
        <dbReference type="ARBA" id="ARBA00013253"/>
    </source>
</evidence>
<evidence type="ECO:0000256" key="11">
    <source>
        <dbReference type="ARBA" id="ARBA00029766"/>
    </source>
</evidence>
<evidence type="ECO:0000256" key="2">
    <source>
        <dbReference type="ARBA" id="ARBA00005810"/>
    </source>
</evidence>
<dbReference type="RefSeq" id="WP_221573753.1">
    <property type="nucleotide sequence ID" value="NZ_JAIGNK010000003.1"/>
</dbReference>
<evidence type="ECO:0000256" key="4">
    <source>
        <dbReference type="ARBA" id="ARBA00016218"/>
    </source>
</evidence>
<proteinExistence type="inferred from homology"/>
<keyword evidence="5 14" id="KW-0808">Transferase</keyword>
<evidence type="ECO:0000259" key="13">
    <source>
        <dbReference type="Pfam" id="PF01288"/>
    </source>
</evidence>
<reference evidence="14 15" key="1">
    <citation type="submission" date="2021-08" db="EMBL/GenBank/DDBJ databases">
        <title>Comparative Genomics Analysis of the Genus Qipengyuania Reveals Extensive Genetic Diversity and Metabolic Versatility, Including the Description of Fifteen Novel Species.</title>
        <authorList>
            <person name="Liu Y."/>
        </authorList>
    </citation>
    <scope>NUCLEOTIDE SEQUENCE [LARGE SCALE GENOMIC DNA]</scope>
    <source>
        <strain evidence="14 15">1NDH17</strain>
    </source>
</reference>
<sequence>MEAGSHEYVIALGSNMRVPRVGGPRRVLATAIDVMAGEDVGVLAVSRIRSSLPLGPSHRRYANAAARVETPLTPPLFLDLLQDIETRFGRQRRGARWRSRPLDLDIILWSGGAWLSCELTIPHPLFRSRDFVTRPAREVAPHWRDPVTGLTLRQIAARAP</sequence>
<dbReference type="Pfam" id="PF01288">
    <property type="entry name" value="HPPK"/>
    <property type="match status" value="1"/>
</dbReference>
<dbReference type="Proteomes" id="UP000783253">
    <property type="component" value="Unassembled WGS sequence"/>
</dbReference>
<comment type="caution">
    <text evidence="14">The sequence shown here is derived from an EMBL/GenBank/DDBJ whole genome shotgun (WGS) entry which is preliminary data.</text>
</comment>
<keyword evidence="9" id="KW-0289">Folate biosynthesis</keyword>
<evidence type="ECO:0000256" key="7">
    <source>
        <dbReference type="ARBA" id="ARBA00022777"/>
    </source>
</evidence>
<comment type="similarity">
    <text evidence="2">Belongs to the HPPK family.</text>
</comment>
<evidence type="ECO:0000256" key="12">
    <source>
        <dbReference type="ARBA" id="ARBA00033413"/>
    </source>
</evidence>
<dbReference type="Gene3D" id="3.30.70.560">
    <property type="entry name" value="7,8-Dihydro-6-hydroxymethylpterin-pyrophosphokinase HPPK"/>
    <property type="match status" value="1"/>
</dbReference>
<evidence type="ECO:0000256" key="5">
    <source>
        <dbReference type="ARBA" id="ARBA00022679"/>
    </source>
</evidence>
<dbReference type="GO" id="GO:0003848">
    <property type="term" value="F:2-amino-4-hydroxy-6-hydroxymethyldihydropteridine diphosphokinase activity"/>
    <property type="evidence" value="ECO:0007669"/>
    <property type="project" value="UniProtKB-EC"/>
</dbReference>
<dbReference type="PANTHER" id="PTHR43071:SF1">
    <property type="entry name" value="2-AMINO-4-HYDROXY-6-HYDROXYMETHYLDIHYDROPTERIDINE PYROPHOSPHOKINASE"/>
    <property type="match status" value="1"/>
</dbReference>
<evidence type="ECO:0000313" key="14">
    <source>
        <dbReference type="EMBL" id="MBX7458328.1"/>
    </source>
</evidence>
<dbReference type="SUPFAM" id="SSF55083">
    <property type="entry name" value="6-hydroxymethyl-7,8-dihydropterin pyrophosphokinase, HPPK"/>
    <property type="match status" value="1"/>
</dbReference>
<keyword evidence="6" id="KW-0547">Nucleotide-binding</keyword>
<keyword evidence="8" id="KW-0067">ATP-binding</keyword>
<keyword evidence="15" id="KW-1185">Reference proteome</keyword>
<dbReference type="InterPro" id="IPR035907">
    <property type="entry name" value="Hppk_sf"/>
</dbReference>
<organism evidence="14 15">
    <name type="scientific">Qipengyuania polymorpha</name>
    <dbReference type="NCBI Taxonomy" id="2867234"/>
    <lineage>
        <taxon>Bacteria</taxon>
        <taxon>Pseudomonadati</taxon>
        <taxon>Pseudomonadota</taxon>
        <taxon>Alphaproteobacteria</taxon>
        <taxon>Sphingomonadales</taxon>
        <taxon>Erythrobacteraceae</taxon>
        <taxon>Qipengyuania</taxon>
    </lineage>
</organism>
<evidence type="ECO:0000256" key="10">
    <source>
        <dbReference type="ARBA" id="ARBA00029409"/>
    </source>
</evidence>
<protein>
    <recommendedName>
        <fullName evidence="4">2-amino-4-hydroxy-6-hydroxymethyldihydropteridine pyrophosphokinase</fullName>
        <ecNumber evidence="3">2.7.6.3</ecNumber>
    </recommendedName>
    <alternativeName>
        <fullName evidence="11">6-hydroxymethyl-7,8-dihydropterin pyrophosphokinase</fullName>
    </alternativeName>
    <alternativeName>
        <fullName evidence="12">7,8-dihydro-6-hydroxymethylpterin-pyrophosphokinase</fullName>
    </alternativeName>
</protein>
<evidence type="ECO:0000256" key="9">
    <source>
        <dbReference type="ARBA" id="ARBA00022909"/>
    </source>
</evidence>